<dbReference type="Proteomes" id="UP001158049">
    <property type="component" value="Unassembled WGS sequence"/>
</dbReference>
<dbReference type="RefSeq" id="WP_283445060.1">
    <property type="nucleotide sequence ID" value="NZ_FXUL01000028.1"/>
</dbReference>
<dbReference type="PRINTS" id="PR00111">
    <property type="entry name" value="ABHYDROLASE"/>
</dbReference>
<name>A0ABY1QQM2_9BURK</name>
<dbReference type="Gene3D" id="3.40.50.1820">
    <property type="entry name" value="alpha/beta hydrolase"/>
    <property type="match status" value="1"/>
</dbReference>
<accession>A0ABY1QQM2</accession>
<dbReference type="EMBL" id="FXUL01000028">
    <property type="protein sequence ID" value="SMP78234.1"/>
    <property type="molecule type" value="Genomic_DNA"/>
</dbReference>
<comment type="caution">
    <text evidence="2">The sequence shown here is derived from an EMBL/GenBank/DDBJ whole genome shotgun (WGS) entry which is preliminary data.</text>
</comment>
<gene>
    <name evidence="2" type="ORF">SAMN06295970_12828</name>
</gene>
<dbReference type="InterPro" id="IPR000073">
    <property type="entry name" value="AB_hydrolase_1"/>
</dbReference>
<proteinExistence type="predicted"/>
<evidence type="ECO:0000313" key="3">
    <source>
        <dbReference type="Proteomes" id="UP001158049"/>
    </source>
</evidence>
<evidence type="ECO:0000259" key="1">
    <source>
        <dbReference type="Pfam" id="PF12146"/>
    </source>
</evidence>
<protein>
    <recommendedName>
        <fullName evidence="1">Serine aminopeptidase S33 domain-containing protein</fullName>
    </recommendedName>
</protein>
<keyword evidence="3" id="KW-1185">Reference proteome</keyword>
<feature type="domain" description="Serine aminopeptidase S33" evidence="1">
    <location>
        <begin position="95"/>
        <end position="205"/>
    </location>
</feature>
<dbReference type="PANTHER" id="PTHR12277">
    <property type="entry name" value="ALPHA/BETA HYDROLASE DOMAIN-CONTAINING PROTEIN"/>
    <property type="match status" value="1"/>
</dbReference>
<sequence>MLLSQVSTRRIAHWLRQRLRLFLVALLSLPLFFAGCSQLVQKERELLFRVVPGEASWYDGMPDGVVEASLPVRAGKATQHVNSWWWPADDPKAPAVLYLHGARWNLTGQLFRIQQLHDFGFSVLAIDYRGFGKSDGDLPSEETVYEDARVAWQALAQRQPDPKRRFIYGHSLGGAIAIDLASHLDRSGAAQARGLIVESSFTTLADIAKSLSTPWLPLQLILSQKFDAVDKIAQVGMPVLIVHGTDDRYVPSRFSERLFEAAPGRKKLLLIEGGTHNNSMRIGASAYRRAFAELFGLNPRPA</sequence>
<dbReference type="SUPFAM" id="SSF53474">
    <property type="entry name" value="alpha/beta-Hydrolases"/>
    <property type="match status" value="1"/>
</dbReference>
<evidence type="ECO:0000313" key="2">
    <source>
        <dbReference type="EMBL" id="SMP78234.1"/>
    </source>
</evidence>
<dbReference type="Pfam" id="PF12146">
    <property type="entry name" value="Hydrolase_4"/>
    <property type="match status" value="1"/>
</dbReference>
<organism evidence="2 3">
    <name type="scientific">Noviherbaspirillum suwonense</name>
    <dbReference type="NCBI Taxonomy" id="1224511"/>
    <lineage>
        <taxon>Bacteria</taxon>
        <taxon>Pseudomonadati</taxon>
        <taxon>Pseudomonadota</taxon>
        <taxon>Betaproteobacteria</taxon>
        <taxon>Burkholderiales</taxon>
        <taxon>Oxalobacteraceae</taxon>
        <taxon>Noviherbaspirillum</taxon>
    </lineage>
</organism>
<dbReference type="PANTHER" id="PTHR12277:SF81">
    <property type="entry name" value="PROTEIN ABHD13"/>
    <property type="match status" value="1"/>
</dbReference>
<dbReference type="InterPro" id="IPR022742">
    <property type="entry name" value="Hydrolase_4"/>
</dbReference>
<reference evidence="2 3" key="1">
    <citation type="submission" date="2017-05" db="EMBL/GenBank/DDBJ databases">
        <authorList>
            <person name="Varghese N."/>
            <person name="Submissions S."/>
        </authorList>
    </citation>
    <scope>NUCLEOTIDE SEQUENCE [LARGE SCALE GENOMIC DNA]</scope>
    <source>
        <strain evidence="2 3">DSM 26001</strain>
    </source>
</reference>
<dbReference type="InterPro" id="IPR029058">
    <property type="entry name" value="AB_hydrolase_fold"/>
</dbReference>